<reference evidence="1 2" key="1">
    <citation type="submission" date="2020-01" db="EMBL/GenBank/DDBJ databases">
        <title>Insect and environment-associated Actinomycetes.</title>
        <authorList>
            <person name="Currrie C."/>
            <person name="Chevrette M."/>
            <person name="Carlson C."/>
            <person name="Stubbendieck R."/>
            <person name="Wendt-Pienkowski E."/>
        </authorList>
    </citation>
    <scope>NUCLEOTIDE SEQUENCE [LARGE SCALE GENOMIC DNA]</scope>
    <source>
        <strain evidence="1 2">SID10258</strain>
    </source>
</reference>
<dbReference type="AlphaFoldDB" id="A0A6L9QMU1"/>
<proteinExistence type="predicted"/>
<dbReference type="Proteomes" id="UP000475532">
    <property type="component" value="Unassembled WGS sequence"/>
</dbReference>
<accession>A0A6L9QMU1</accession>
<gene>
    <name evidence="1" type="ORF">G3I70_30805</name>
</gene>
<dbReference type="EMBL" id="JAAGLI010000842">
    <property type="protein sequence ID" value="NEA26859.1"/>
    <property type="molecule type" value="Genomic_DNA"/>
</dbReference>
<comment type="caution">
    <text evidence="1">The sequence shown here is derived from an EMBL/GenBank/DDBJ whole genome shotgun (WGS) entry which is preliminary data.</text>
</comment>
<evidence type="ECO:0000313" key="2">
    <source>
        <dbReference type="Proteomes" id="UP000475532"/>
    </source>
</evidence>
<organism evidence="1 2">
    <name type="scientific">Actinomadura bangladeshensis</name>
    <dbReference type="NCBI Taxonomy" id="453573"/>
    <lineage>
        <taxon>Bacteria</taxon>
        <taxon>Bacillati</taxon>
        <taxon>Actinomycetota</taxon>
        <taxon>Actinomycetes</taxon>
        <taxon>Streptosporangiales</taxon>
        <taxon>Thermomonosporaceae</taxon>
        <taxon>Actinomadura</taxon>
    </lineage>
</organism>
<evidence type="ECO:0000313" key="1">
    <source>
        <dbReference type="EMBL" id="NEA26859.1"/>
    </source>
</evidence>
<protein>
    <submittedName>
        <fullName evidence="1">Uncharacterized protein</fullName>
    </submittedName>
</protein>
<name>A0A6L9QMU1_9ACTN</name>
<dbReference type="RefSeq" id="WP_163060897.1">
    <property type="nucleotide sequence ID" value="NZ_JAAGLI010000842.1"/>
</dbReference>
<sequence>MTSVGDLLLHWASENGAGELGTLLSAAEWVARRYGLQTTAGAPGRWVRDASALGYLDVDWQAGKWSVAPAVLTALPMSGGLLMLTGARNQTMEERIEDAADDLGLEYHSAVNHGGKGDIPPPDSVIFMTDPGTDATALAAALKAAWVPCFALQVIPFLPRLALGPEAPEPVSGTLLKRYNENRQVGSKTGGYEEVLSAREDGIYRFRTSDRREVVQLRLDGNWYKTSHEEAIYLHRASLFTEPGDTLRWRAESDGERSSIGRLIVDWGAPLPPLHARAAVLSSGTAPWFSETAETAVYFNVHYALAAAIAESLQQKLGLLDVPSGGKSGG</sequence>